<dbReference type="AlphaFoldDB" id="A0A1M7REF4"/>
<evidence type="ECO:0000313" key="2">
    <source>
        <dbReference type="Proteomes" id="UP000184440"/>
    </source>
</evidence>
<dbReference type="Proteomes" id="UP000184440">
    <property type="component" value="Unassembled WGS sequence"/>
</dbReference>
<evidence type="ECO:0000313" key="1">
    <source>
        <dbReference type="EMBL" id="SHN44665.1"/>
    </source>
</evidence>
<reference evidence="1 2" key="1">
    <citation type="submission" date="2016-11" db="EMBL/GenBank/DDBJ databases">
        <authorList>
            <person name="Jaros S."/>
            <person name="Januszkiewicz K."/>
            <person name="Wedrychowicz H."/>
        </authorList>
    </citation>
    <scope>NUCLEOTIDE SEQUENCE [LARGE SCALE GENOMIC DNA]</scope>
    <source>
        <strain evidence="1 2">DSM 46144</strain>
    </source>
</reference>
<accession>A0A1M7REF4</accession>
<organism evidence="1 2">
    <name type="scientific">Cryptosporangium aurantiacum</name>
    <dbReference type="NCBI Taxonomy" id="134849"/>
    <lineage>
        <taxon>Bacteria</taxon>
        <taxon>Bacillati</taxon>
        <taxon>Actinomycetota</taxon>
        <taxon>Actinomycetes</taxon>
        <taxon>Cryptosporangiales</taxon>
        <taxon>Cryptosporangiaceae</taxon>
        <taxon>Cryptosporangium</taxon>
    </lineage>
</organism>
<proteinExistence type="predicted"/>
<protein>
    <submittedName>
        <fullName evidence="1">Uncharacterized protein</fullName>
    </submittedName>
</protein>
<dbReference type="EMBL" id="FRCS01000010">
    <property type="protein sequence ID" value="SHN44665.1"/>
    <property type="molecule type" value="Genomic_DNA"/>
</dbReference>
<sequence>MASSVTVSNRLKALFRSGSAVAPIDWTSTEVTDLRALVAAGDSALHDALDLASTMSVSAVEQQLDYDFLENHAEDASRFLRAWLPRLRPFERMQAAEWVTTQYLLTMVHLDHAHGIAARLQMEALAAAAGELADTLDEFWALTDGPDAEVDVSVATALQGLATTVREVSARLSAEVAALPPTP</sequence>
<keyword evidence="2" id="KW-1185">Reference proteome</keyword>
<gene>
    <name evidence="1" type="ORF">SAMN05443668_110313</name>
</gene>
<name>A0A1M7REF4_9ACTN</name>